<reference evidence="1" key="1">
    <citation type="journal article" date="2021" name="Open Biol.">
        <title>Shared evolutionary footprints suggest mitochondrial oxidative damage underlies multiple complex I losses in fungi.</title>
        <authorList>
            <person name="Schikora-Tamarit M.A."/>
            <person name="Marcet-Houben M."/>
            <person name="Nosek J."/>
            <person name="Gabaldon T."/>
        </authorList>
    </citation>
    <scope>NUCLEOTIDE SEQUENCE</scope>
    <source>
        <strain evidence="1">NCAIM Y.01608</strain>
    </source>
</reference>
<protein>
    <submittedName>
        <fullName evidence="1">Uncharacterized protein</fullName>
    </submittedName>
</protein>
<sequence length="128" mass="13552">MRLTNSNAFGDVFFGSVLVMESNDENALTLDFEVVVTPTTVDVVGDEALKVLRSGGSSPLRTPALTALTGCLMRETVFLGRAAIVLIPKSSPSYSSIASCTEAAPENTSSLTLMALRSFSMTPIIWSS</sequence>
<evidence type="ECO:0000313" key="2">
    <source>
        <dbReference type="Proteomes" id="UP000788993"/>
    </source>
</evidence>
<organism evidence="1 2">
    <name type="scientific">Ogataea polymorpha</name>
    <dbReference type="NCBI Taxonomy" id="460523"/>
    <lineage>
        <taxon>Eukaryota</taxon>
        <taxon>Fungi</taxon>
        <taxon>Dikarya</taxon>
        <taxon>Ascomycota</taxon>
        <taxon>Saccharomycotina</taxon>
        <taxon>Pichiomycetes</taxon>
        <taxon>Pichiales</taxon>
        <taxon>Pichiaceae</taxon>
        <taxon>Ogataea</taxon>
    </lineage>
</organism>
<gene>
    <name evidence="1" type="ORF">OGATHE_006542</name>
</gene>
<reference evidence="1" key="2">
    <citation type="submission" date="2021-01" db="EMBL/GenBank/DDBJ databases">
        <authorList>
            <person name="Schikora-Tamarit M.A."/>
        </authorList>
    </citation>
    <scope>NUCLEOTIDE SEQUENCE</scope>
    <source>
        <strain evidence="1">NCAIM Y.01608</strain>
    </source>
</reference>
<name>A0A9P8SXL8_9ASCO</name>
<accession>A0A9P8SXL8</accession>
<keyword evidence="2" id="KW-1185">Reference proteome</keyword>
<dbReference type="Proteomes" id="UP000788993">
    <property type="component" value="Unassembled WGS sequence"/>
</dbReference>
<proteinExistence type="predicted"/>
<dbReference type="EMBL" id="JAEUBD010001571">
    <property type="protein sequence ID" value="KAH3658816.1"/>
    <property type="molecule type" value="Genomic_DNA"/>
</dbReference>
<dbReference type="AlphaFoldDB" id="A0A9P8SXL8"/>
<evidence type="ECO:0000313" key="1">
    <source>
        <dbReference type="EMBL" id="KAH3658816.1"/>
    </source>
</evidence>
<comment type="caution">
    <text evidence="1">The sequence shown here is derived from an EMBL/GenBank/DDBJ whole genome shotgun (WGS) entry which is preliminary data.</text>
</comment>